<dbReference type="CDD" id="cd04730">
    <property type="entry name" value="NPD_like"/>
    <property type="match status" value="1"/>
</dbReference>
<keyword evidence="1" id="KW-0285">Flavoprotein</keyword>
<protein>
    <submittedName>
        <fullName evidence="4">2-nitropropane dioxygenase</fullName>
    </submittedName>
</protein>
<proteinExistence type="predicted"/>
<keyword evidence="3" id="KW-0560">Oxidoreductase</keyword>
<accession>A0A348WES3</accession>
<evidence type="ECO:0000256" key="1">
    <source>
        <dbReference type="ARBA" id="ARBA00022630"/>
    </source>
</evidence>
<dbReference type="GO" id="GO:0051213">
    <property type="term" value="F:dioxygenase activity"/>
    <property type="evidence" value="ECO:0007669"/>
    <property type="project" value="UniProtKB-KW"/>
</dbReference>
<evidence type="ECO:0000256" key="3">
    <source>
        <dbReference type="ARBA" id="ARBA00023002"/>
    </source>
</evidence>
<dbReference type="PANTHER" id="PTHR32332">
    <property type="entry name" value="2-NITROPROPANE DIOXYGENASE"/>
    <property type="match status" value="1"/>
</dbReference>
<dbReference type="GO" id="GO:0018580">
    <property type="term" value="F:nitronate monooxygenase activity"/>
    <property type="evidence" value="ECO:0007669"/>
    <property type="project" value="InterPro"/>
</dbReference>
<dbReference type="InterPro" id="IPR004136">
    <property type="entry name" value="NMO"/>
</dbReference>
<dbReference type="Pfam" id="PF03060">
    <property type="entry name" value="NMO"/>
    <property type="match status" value="1"/>
</dbReference>
<gene>
    <name evidence="4" type="ORF">DCS45_14325</name>
</gene>
<name>A0A348WES3_9RHOB</name>
<dbReference type="InterPro" id="IPR013785">
    <property type="entry name" value="Aldolase_TIM"/>
</dbReference>
<dbReference type="EMBL" id="DMVW01000136">
    <property type="protein sequence ID" value="HAR53035.1"/>
    <property type="molecule type" value="Genomic_DNA"/>
</dbReference>
<organism evidence="4 5">
    <name type="scientific">Roseovarius nubinhibens</name>
    <dbReference type="NCBI Taxonomy" id="314263"/>
    <lineage>
        <taxon>Bacteria</taxon>
        <taxon>Pseudomonadati</taxon>
        <taxon>Pseudomonadota</taxon>
        <taxon>Alphaproteobacteria</taxon>
        <taxon>Rhodobacterales</taxon>
        <taxon>Roseobacteraceae</taxon>
        <taxon>Roseovarius</taxon>
    </lineage>
</organism>
<comment type="caution">
    <text evidence="4">The sequence shown here is derived from an EMBL/GenBank/DDBJ whole genome shotgun (WGS) entry which is preliminary data.</text>
</comment>
<evidence type="ECO:0000313" key="4">
    <source>
        <dbReference type="EMBL" id="HAR53035.1"/>
    </source>
</evidence>
<reference evidence="4 5" key="1">
    <citation type="journal article" date="2018" name="Nat. Biotechnol.">
        <title>A standardized bacterial taxonomy based on genome phylogeny substantially revises the tree of life.</title>
        <authorList>
            <person name="Parks D.H."/>
            <person name="Chuvochina M."/>
            <person name="Waite D.W."/>
            <person name="Rinke C."/>
            <person name="Skarshewski A."/>
            <person name="Chaumeil P.A."/>
            <person name="Hugenholtz P."/>
        </authorList>
    </citation>
    <scope>NUCLEOTIDE SEQUENCE [LARGE SCALE GENOMIC DNA]</scope>
    <source>
        <strain evidence="4">UBA9169</strain>
    </source>
</reference>
<dbReference type="PANTHER" id="PTHR32332:SF20">
    <property type="entry name" value="2-NITROPROPANE DIOXYGENASE-LIKE PROTEIN"/>
    <property type="match status" value="1"/>
</dbReference>
<keyword evidence="2" id="KW-0288">FMN</keyword>
<dbReference type="RefSeq" id="WP_339854070.1">
    <property type="nucleotide sequence ID" value="NZ_CAXAXR010000007.1"/>
</dbReference>
<dbReference type="SUPFAM" id="SSF51412">
    <property type="entry name" value="Inosine monophosphate dehydrogenase (IMPDH)"/>
    <property type="match status" value="1"/>
</dbReference>
<evidence type="ECO:0000313" key="5">
    <source>
        <dbReference type="Proteomes" id="UP000264719"/>
    </source>
</evidence>
<dbReference type="AlphaFoldDB" id="A0A348WES3"/>
<dbReference type="Proteomes" id="UP000264719">
    <property type="component" value="Unassembled WGS sequence"/>
</dbReference>
<sequence length="332" mass="35122">MRLLEALRIEKPILSAPMAGAAGPELVAAVCNAGGYGVIPLWGKTKEQVGTGIDELRELTDQNFAVNLNLSFPYVDQLEMCIEKGVHGVSLFWGMEPSAIERAKAGGLTVLSSVGTAEEARTATEAGADVIVAQGWEAGGHVWGKVSTLALVPAVVDAVDVPVVAAGGIADGRGMAAAIMLGASGVWIGTRLLASSEATIHEVYRKRILQASEDDTQWAHDLYDVAWPDAPHRALSNSTSQGWIDAGCSAPGQRPNEGEQIGRRPNGDPVVRYQSYTPLPETSGDVEAMSLWSGQGVSMVREIMPAADIIDEICQTAKRLLSSEQSALMFSK</sequence>
<keyword evidence="4" id="KW-0223">Dioxygenase</keyword>
<evidence type="ECO:0000256" key="2">
    <source>
        <dbReference type="ARBA" id="ARBA00022643"/>
    </source>
</evidence>
<dbReference type="Gene3D" id="3.20.20.70">
    <property type="entry name" value="Aldolase class I"/>
    <property type="match status" value="1"/>
</dbReference>